<dbReference type="SUPFAM" id="SSF56349">
    <property type="entry name" value="DNA breaking-rejoining enzymes"/>
    <property type="match status" value="1"/>
</dbReference>
<dbReference type="Gene3D" id="1.10.132.120">
    <property type="match status" value="1"/>
</dbReference>
<comment type="caution">
    <text evidence="1">The sequence shown here is derived from an EMBL/GenBank/DDBJ whole genome shotgun (WGS) entry which is preliminary data.</text>
</comment>
<feature type="non-terminal residue" evidence="1">
    <location>
        <position position="1"/>
    </location>
</feature>
<evidence type="ECO:0000313" key="1">
    <source>
        <dbReference type="EMBL" id="MFC5909349.1"/>
    </source>
</evidence>
<sequence length="74" mass="7631">AVARTVREVADYLGNTPAVCRGSYINPRVVELFEEGRTIADSLPLIGADAGAGLPATHGPVEEAVLRLLGGETG</sequence>
<evidence type="ECO:0000313" key="2">
    <source>
        <dbReference type="Proteomes" id="UP001596174"/>
    </source>
</evidence>
<name>A0ABW1G6S5_9ACTN</name>
<proteinExistence type="predicted"/>
<organism evidence="1 2">
    <name type="scientific">Streptacidiphilus monticola</name>
    <dbReference type="NCBI Taxonomy" id="2161674"/>
    <lineage>
        <taxon>Bacteria</taxon>
        <taxon>Bacillati</taxon>
        <taxon>Actinomycetota</taxon>
        <taxon>Actinomycetes</taxon>
        <taxon>Kitasatosporales</taxon>
        <taxon>Streptomycetaceae</taxon>
        <taxon>Streptacidiphilus</taxon>
    </lineage>
</organism>
<gene>
    <name evidence="1" type="ORF">ACFP3V_19290</name>
</gene>
<protein>
    <submittedName>
        <fullName evidence="1">DNA topoisomerase IB</fullName>
    </submittedName>
</protein>
<accession>A0ABW1G6S5</accession>
<dbReference type="Proteomes" id="UP001596174">
    <property type="component" value="Unassembled WGS sequence"/>
</dbReference>
<dbReference type="InterPro" id="IPR011010">
    <property type="entry name" value="DNA_brk_join_enz"/>
</dbReference>
<keyword evidence="2" id="KW-1185">Reference proteome</keyword>
<dbReference type="EMBL" id="JBHSQJ010000079">
    <property type="protein sequence ID" value="MFC5909349.1"/>
    <property type="molecule type" value="Genomic_DNA"/>
</dbReference>
<reference evidence="2" key="1">
    <citation type="journal article" date="2019" name="Int. J. Syst. Evol. Microbiol.">
        <title>The Global Catalogue of Microorganisms (GCM) 10K type strain sequencing project: providing services to taxonomists for standard genome sequencing and annotation.</title>
        <authorList>
            <consortium name="The Broad Institute Genomics Platform"/>
            <consortium name="The Broad Institute Genome Sequencing Center for Infectious Disease"/>
            <person name="Wu L."/>
            <person name="Ma J."/>
        </authorList>
    </citation>
    <scope>NUCLEOTIDE SEQUENCE [LARGE SCALE GENOMIC DNA]</scope>
    <source>
        <strain evidence="2">JCM 4816</strain>
    </source>
</reference>